<dbReference type="OrthoDB" id="4927326at2759"/>
<name>A0A367LCY2_9HYPO</name>
<dbReference type="EMBL" id="LKCN02000007">
    <property type="protein sequence ID" value="RCI12284.1"/>
    <property type="molecule type" value="Genomic_DNA"/>
</dbReference>
<organism evidence="2 3">
    <name type="scientific">Ophiocordyceps polyrhachis-furcata BCC 54312</name>
    <dbReference type="NCBI Taxonomy" id="1330021"/>
    <lineage>
        <taxon>Eukaryota</taxon>
        <taxon>Fungi</taxon>
        <taxon>Dikarya</taxon>
        <taxon>Ascomycota</taxon>
        <taxon>Pezizomycotina</taxon>
        <taxon>Sordariomycetes</taxon>
        <taxon>Hypocreomycetidae</taxon>
        <taxon>Hypocreales</taxon>
        <taxon>Ophiocordycipitaceae</taxon>
        <taxon>Ophiocordyceps</taxon>
    </lineage>
</organism>
<feature type="chain" id="PRO_5016834257" description="Extracellular membrane protein CFEM domain-containing protein" evidence="1">
    <location>
        <begin position="20"/>
        <end position="118"/>
    </location>
</feature>
<protein>
    <recommendedName>
        <fullName evidence="4">Extracellular membrane protein CFEM domain-containing protein</fullName>
    </recommendedName>
</protein>
<accession>A0A367LCY2</accession>
<comment type="caution">
    <text evidence="2">The sequence shown here is derived from an EMBL/GenBank/DDBJ whole genome shotgun (WGS) entry which is preliminary data.</text>
</comment>
<feature type="signal peptide" evidence="1">
    <location>
        <begin position="1"/>
        <end position="19"/>
    </location>
</feature>
<keyword evidence="1" id="KW-0732">Signal</keyword>
<proteinExistence type="predicted"/>
<sequence length="118" mass="12052">MKFAIATLALASIASAASAGNSGMQASAQSQAEALDIGKLLGGLKPLLKKAKCVAPCFSKKTDALECSDKGPLSTICTNIDNIARGCEGVIKKCGVDKSTTGTVSKVLKDMCATIETR</sequence>
<evidence type="ECO:0000313" key="2">
    <source>
        <dbReference type="EMBL" id="RCI12284.1"/>
    </source>
</evidence>
<reference evidence="2 3" key="1">
    <citation type="journal article" date="2015" name="BMC Genomics">
        <title>Insights from the genome of Ophiocordyceps polyrhachis-furcata to pathogenicity and host specificity in insect fungi.</title>
        <authorList>
            <person name="Wichadakul D."/>
            <person name="Kobmoo N."/>
            <person name="Ingsriswang S."/>
            <person name="Tangphatsornruang S."/>
            <person name="Chantasingh D."/>
            <person name="Luangsa-ard J.J."/>
            <person name="Eurwilaichitr L."/>
        </authorList>
    </citation>
    <scope>NUCLEOTIDE SEQUENCE [LARGE SCALE GENOMIC DNA]</scope>
    <source>
        <strain evidence="2 3">BCC 54312</strain>
    </source>
</reference>
<keyword evidence="3" id="KW-1185">Reference proteome</keyword>
<dbReference type="AlphaFoldDB" id="A0A367LCY2"/>
<evidence type="ECO:0000256" key="1">
    <source>
        <dbReference type="SAM" id="SignalP"/>
    </source>
</evidence>
<evidence type="ECO:0000313" key="3">
    <source>
        <dbReference type="Proteomes" id="UP000253664"/>
    </source>
</evidence>
<gene>
    <name evidence="2" type="ORF">L249_0497</name>
</gene>
<evidence type="ECO:0008006" key="4">
    <source>
        <dbReference type="Google" id="ProtNLM"/>
    </source>
</evidence>
<dbReference type="Proteomes" id="UP000253664">
    <property type="component" value="Unassembled WGS sequence"/>
</dbReference>